<evidence type="ECO:0000313" key="3">
    <source>
        <dbReference type="Proteomes" id="UP000182771"/>
    </source>
</evidence>
<reference evidence="2 3" key="1">
    <citation type="submission" date="2016-10" db="EMBL/GenBank/DDBJ databases">
        <authorList>
            <person name="Varghese N."/>
            <person name="Submissions S."/>
        </authorList>
    </citation>
    <scope>NUCLEOTIDE SEQUENCE [LARGE SCALE GENOMIC DNA]</scope>
    <source>
        <strain evidence="2 3">DSM 11449</strain>
    </source>
</reference>
<gene>
    <name evidence="2" type="ORF">SAMN05444420_102120</name>
</gene>
<dbReference type="InterPro" id="IPR027417">
    <property type="entry name" value="P-loop_NTPase"/>
</dbReference>
<sequence length="77" mass="8843">MNYLHLTGYKTFKNIQLDLSPINILIGANGSGKSNFISFFELLNRLYNRSLREYIALKGGEDKMLFRGKRDQATNNV</sequence>
<comment type="caution">
    <text evidence="2">The sequence shown here is derived from an EMBL/GenBank/DDBJ whole genome shotgun (WGS) entry which is preliminary data.</text>
</comment>
<dbReference type="Pfam" id="PF13175">
    <property type="entry name" value="AAA_15"/>
    <property type="match status" value="1"/>
</dbReference>
<keyword evidence="3" id="KW-1185">Reference proteome</keyword>
<dbReference type="AlphaFoldDB" id="A0A1H2T8W0"/>
<dbReference type="InterPro" id="IPR041685">
    <property type="entry name" value="AAA_GajA/Old/RecF-like"/>
</dbReference>
<dbReference type="EMBL" id="FNND01000002">
    <property type="protein sequence ID" value="SDW40270.1"/>
    <property type="molecule type" value="Genomic_DNA"/>
</dbReference>
<feature type="domain" description="Endonuclease GajA/Old nuclease/RecF-like AAA" evidence="1">
    <location>
        <begin position="3"/>
        <end position="45"/>
    </location>
</feature>
<dbReference type="Gene3D" id="3.40.50.300">
    <property type="entry name" value="P-loop containing nucleotide triphosphate hydrolases"/>
    <property type="match status" value="1"/>
</dbReference>
<dbReference type="Proteomes" id="UP000182771">
    <property type="component" value="Unassembled WGS sequence"/>
</dbReference>
<evidence type="ECO:0000259" key="1">
    <source>
        <dbReference type="Pfam" id="PF13175"/>
    </source>
</evidence>
<dbReference type="OrthoDB" id="9805802at2"/>
<name>A0A1H2T8W0_9FLAO</name>
<evidence type="ECO:0000313" key="2">
    <source>
        <dbReference type="EMBL" id="SDW40270.1"/>
    </source>
</evidence>
<organism evidence="2 3">
    <name type="scientific">Capnocytophaga granulosa</name>
    <dbReference type="NCBI Taxonomy" id="45242"/>
    <lineage>
        <taxon>Bacteria</taxon>
        <taxon>Pseudomonadati</taxon>
        <taxon>Bacteroidota</taxon>
        <taxon>Flavobacteriia</taxon>
        <taxon>Flavobacteriales</taxon>
        <taxon>Flavobacteriaceae</taxon>
        <taxon>Capnocytophaga</taxon>
    </lineage>
</organism>
<dbReference type="RefSeq" id="WP_009642177.1">
    <property type="nucleotide sequence ID" value="NZ_CAUUXI010000020.1"/>
</dbReference>
<protein>
    <submittedName>
        <fullName evidence="2">AAA ATPase domain-containing protein</fullName>
    </submittedName>
</protein>
<accession>A0A1H2T8W0</accession>
<proteinExistence type="predicted"/>
<dbReference type="GeneID" id="85016220"/>
<dbReference type="SUPFAM" id="SSF52540">
    <property type="entry name" value="P-loop containing nucleoside triphosphate hydrolases"/>
    <property type="match status" value="1"/>
</dbReference>